<dbReference type="AlphaFoldDB" id="A0AAE1L3B7"/>
<name>A0AAE1L3B7_PETCI</name>
<reference evidence="2" key="1">
    <citation type="submission" date="2023-10" db="EMBL/GenBank/DDBJ databases">
        <title>Genome assemblies of two species of porcelain crab, Petrolisthes cinctipes and Petrolisthes manimaculis (Anomura: Porcellanidae).</title>
        <authorList>
            <person name="Angst P."/>
        </authorList>
    </citation>
    <scope>NUCLEOTIDE SEQUENCE</scope>
    <source>
        <strain evidence="2">PB745_01</strain>
        <tissue evidence="2">Gill</tissue>
    </source>
</reference>
<feature type="compositionally biased region" description="Basic and acidic residues" evidence="1">
    <location>
        <begin position="569"/>
        <end position="588"/>
    </location>
</feature>
<organism evidence="2 3">
    <name type="scientific">Petrolisthes cinctipes</name>
    <name type="common">Flat porcelain crab</name>
    <dbReference type="NCBI Taxonomy" id="88211"/>
    <lineage>
        <taxon>Eukaryota</taxon>
        <taxon>Metazoa</taxon>
        <taxon>Ecdysozoa</taxon>
        <taxon>Arthropoda</taxon>
        <taxon>Crustacea</taxon>
        <taxon>Multicrustacea</taxon>
        <taxon>Malacostraca</taxon>
        <taxon>Eumalacostraca</taxon>
        <taxon>Eucarida</taxon>
        <taxon>Decapoda</taxon>
        <taxon>Pleocyemata</taxon>
        <taxon>Anomura</taxon>
        <taxon>Galatheoidea</taxon>
        <taxon>Porcellanidae</taxon>
        <taxon>Petrolisthes</taxon>
    </lineage>
</organism>
<accession>A0AAE1L3B7</accession>
<evidence type="ECO:0000313" key="3">
    <source>
        <dbReference type="Proteomes" id="UP001286313"/>
    </source>
</evidence>
<dbReference type="PANTHER" id="PTHR33936:SF25">
    <property type="entry name" value="C2H2-TYPE DOMAIN-CONTAINING PROTEIN"/>
    <property type="match status" value="1"/>
</dbReference>
<evidence type="ECO:0000256" key="1">
    <source>
        <dbReference type="SAM" id="MobiDB-lite"/>
    </source>
</evidence>
<dbReference type="Proteomes" id="UP001286313">
    <property type="component" value="Unassembled WGS sequence"/>
</dbReference>
<dbReference type="EMBL" id="JAWQEG010000361">
    <property type="protein sequence ID" value="KAK3891235.1"/>
    <property type="molecule type" value="Genomic_DNA"/>
</dbReference>
<feature type="region of interest" description="Disordered" evidence="1">
    <location>
        <begin position="485"/>
        <end position="508"/>
    </location>
</feature>
<feature type="region of interest" description="Disordered" evidence="1">
    <location>
        <begin position="1"/>
        <end position="177"/>
    </location>
</feature>
<dbReference type="PANTHER" id="PTHR33936">
    <property type="entry name" value="PROTEIN CBG17840"/>
    <property type="match status" value="1"/>
</dbReference>
<sequence>MSSSVDGQNTTVSSGSVDGQNTIVSSGSVDGQNITMSSGFVGGQNTTVSSGSVDGQNITMSSGSVGQNITMSSGSVDGQNTTVSSGSVGGQNITLSSGSVDGQNKSMSSSVGGQNTTVSSGSVGQNITMSSDSVGQNITMSSGSVDGQNITMSSGSVGQNKSMSSGSVDGQNKAMSSGSLLEQNKAMSSFVDGKNMALSSGSVGGQNKAKLRGSVGRKNKVPLRRSVVGKNLTSLSGSVGGQNKTSLGGSVLGQIKALSSGSVGGQNKVLLIGSIETHKTLHEFTSQKEFLAWKGSLEMDVGVNYTAHAGSWHTGEGIKQIFYCRRSGVKPSSQDISKKKRAEKKQGTSKLGLYCTSSMEVLKADGKIRVTLYTDHHDHELGSPNLVHMVLPRSEKDKIAGMITQGIERYKILEQVRKASGENRTSIMERKDIENIIAEYGLNESQSRHTDCQVCKCMYICSCDDNAAERKDMCEHIHTVVGYLKNNPRPRKRKSPKDNVCNEESTGKQAEEYKDKLKRRMHLLLSKCDEMEDLETMKALDKYLSKAFGIIDAKDTYHSHSVNLPLDENVEKQDNPTKKRKRKDEGKSLNKPCVKAAGQENGETKCAKSPSDIRSPSLTKDGIDNEHSYTVSEFAII</sequence>
<keyword evidence="3" id="KW-1185">Reference proteome</keyword>
<feature type="region of interest" description="Disordered" evidence="1">
    <location>
        <begin position="564"/>
        <end position="624"/>
    </location>
</feature>
<dbReference type="InterPro" id="IPR052797">
    <property type="entry name" value="RegFact_GeneExpr_CellDeath"/>
</dbReference>
<gene>
    <name evidence="2" type="ORF">Pcinc_004875</name>
</gene>
<proteinExistence type="predicted"/>
<comment type="caution">
    <text evidence="2">The sequence shown here is derived from an EMBL/GenBank/DDBJ whole genome shotgun (WGS) entry which is preliminary data.</text>
</comment>
<evidence type="ECO:0000313" key="2">
    <source>
        <dbReference type="EMBL" id="KAK3891235.1"/>
    </source>
</evidence>
<protein>
    <submittedName>
        <fullName evidence="2">Uncharacterized protein</fullName>
    </submittedName>
</protein>